<dbReference type="CDD" id="cd11528">
    <property type="entry name" value="NTP-PPase_MazG_Nterm"/>
    <property type="match status" value="1"/>
</dbReference>
<dbReference type="GO" id="GO:0047429">
    <property type="term" value="F:nucleoside triphosphate diphosphatase activity"/>
    <property type="evidence" value="ECO:0007669"/>
    <property type="project" value="UniProtKB-EC"/>
</dbReference>
<organism evidence="2 3">
    <name type="scientific">Mesorhizobium liriopis</name>
    <dbReference type="NCBI Taxonomy" id="2953882"/>
    <lineage>
        <taxon>Bacteria</taxon>
        <taxon>Pseudomonadati</taxon>
        <taxon>Pseudomonadota</taxon>
        <taxon>Alphaproteobacteria</taxon>
        <taxon>Hyphomicrobiales</taxon>
        <taxon>Phyllobacteriaceae</taxon>
        <taxon>Mesorhizobium</taxon>
    </lineage>
</organism>
<proteinExistence type="predicted"/>
<protein>
    <submittedName>
        <fullName evidence="2">Nucleoside triphosphate pyrophosphohydrolase</fullName>
        <ecNumber evidence="2">3.6.1.9</ecNumber>
    </submittedName>
</protein>
<dbReference type="NCBIfam" id="TIGR00444">
    <property type="entry name" value="mazG"/>
    <property type="match status" value="1"/>
</dbReference>
<evidence type="ECO:0000313" key="3">
    <source>
        <dbReference type="Proteomes" id="UP001205906"/>
    </source>
</evidence>
<feature type="domain" description="NTP pyrophosphohydrolase MazG-like" evidence="1">
    <location>
        <begin position="176"/>
        <end position="232"/>
    </location>
</feature>
<keyword evidence="3" id="KW-1185">Reference proteome</keyword>
<dbReference type="InterPro" id="IPR011551">
    <property type="entry name" value="NTP_PyrPHydrolase_MazG"/>
</dbReference>
<dbReference type="EC" id="3.6.1.9" evidence="2"/>
<reference evidence="2 3" key="1">
    <citation type="submission" date="2022-06" db="EMBL/GenBank/DDBJ databases">
        <title>Mesorhizobium sp. strain RP14 Genome sequencing and assembly.</title>
        <authorList>
            <person name="Kim I."/>
        </authorList>
    </citation>
    <scope>NUCLEOTIDE SEQUENCE [LARGE SCALE GENOMIC DNA]</scope>
    <source>
        <strain evidence="3">RP14(2022)</strain>
    </source>
</reference>
<dbReference type="NCBIfam" id="NF007113">
    <property type="entry name" value="PRK09562.1"/>
    <property type="match status" value="1"/>
</dbReference>
<dbReference type="SUPFAM" id="SSF101386">
    <property type="entry name" value="all-alpha NTP pyrophosphatases"/>
    <property type="match status" value="2"/>
</dbReference>
<comment type="caution">
    <text evidence="2">The sequence shown here is derived from an EMBL/GenBank/DDBJ whole genome shotgun (WGS) entry which is preliminary data.</text>
</comment>
<dbReference type="InterPro" id="IPR004518">
    <property type="entry name" value="MazG-like_dom"/>
</dbReference>
<accession>A0ABT1C733</accession>
<dbReference type="InterPro" id="IPR048011">
    <property type="entry name" value="NTP-PPase_MazG-like_C"/>
</dbReference>
<keyword evidence="2" id="KW-0378">Hydrolase</keyword>
<name>A0ABT1C733_9HYPH</name>
<dbReference type="Pfam" id="PF03819">
    <property type="entry name" value="MazG"/>
    <property type="match status" value="2"/>
</dbReference>
<dbReference type="RefSeq" id="WP_252820032.1">
    <property type="nucleotide sequence ID" value="NZ_JAMXQS010000006.1"/>
</dbReference>
<dbReference type="Gene3D" id="1.10.287.1080">
    <property type="entry name" value="MazG-like"/>
    <property type="match status" value="2"/>
</dbReference>
<dbReference type="CDD" id="cd11529">
    <property type="entry name" value="NTP-PPase_MazG_Cterm"/>
    <property type="match status" value="1"/>
</dbReference>
<dbReference type="Proteomes" id="UP001205906">
    <property type="component" value="Unassembled WGS sequence"/>
</dbReference>
<dbReference type="PANTHER" id="PTHR30522:SF0">
    <property type="entry name" value="NUCLEOSIDE TRIPHOSPHATE PYROPHOSPHOHYDROLASE"/>
    <property type="match status" value="1"/>
</dbReference>
<dbReference type="EMBL" id="JAMXQS010000006">
    <property type="protein sequence ID" value="MCO6050572.1"/>
    <property type="molecule type" value="Genomic_DNA"/>
</dbReference>
<feature type="domain" description="NTP pyrophosphohydrolase MazG-like" evidence="1">
    <location>
        <begin position="32"/>
        <end position="105"/>
    </location>
</feature>
<gene>
    <name evidence="2" type="primary">mazG</name>
    <name evidence="2" type="ORF">NGM99_12345</name>
</gene>
<evidence type="ECO:0000313" key="2">
    <source>
        <dbReference type="EMBL" id="MCO6050572.1"/>
    </source>
</evidence>
<dbReference type="PANTHER" id="PTHR30522">
    <property type="entry name" value="NUCLEOSIDE TRIPHOSPHATE PYROPHOSPHOHYDROLASE"/>
    <property type="match status" value="1"/>
</dbReference>
<sequence length="275" mass="30180">MDVEPSSDIAMLIGIMRALRDPVDGCPWDIEQSFATIAPYTIEEAYEVADAIERGDMDDLCDELGDLLLQVVYHSQLASESGGFAFGDVVMAITRKMIRRHPHVFGEERAQSAKAAKLSWEASKQAERAGRPNKSAGFLGDIPNALPATMAALKLQRKAATVGFDWPKASQVLGKIDEELEEIRSVIVQKEDASRIQDEVGDLLFAVVNLARHLDVDPDTALRGTNAKFRRRFTSVEDALVSQGRDLASASLDEMEVLWVDAKKSEQETAGQSGF</sequence>
<dbReference type="InterPro" id="IPR048015">
    <property type="entry name" value="NTP-PPase_MazG-like_N"/>
</dbReference>
<evidence type="ECO:0000259" key="1">
    <source>
        <dbReference type="Pfam" id="PF03819"/>
    </source>
</evidence>